<evidence type="ECO:0000313" key="2">
    <source>
        <dbReference type="Proteomes" id="UP000054477"/>
    </source>
</evidence>
<proteinExistence type="predicted"/>
<gene>
    <name evidence="1" type="ORF">K443DRAFT_1925</name>
</gene>
<keyword evidence="2" id="KW-1185">Reference proteome</keyword>
<reference evidence="1 2" key="1">
    <citation type="submission" date="2014-04" db="EMBL/GenBank/DDBJ databases">
        <authorList>
            <consortium name="DOE Joint Genome Institute"/>
            <person name="Kuo A."/>
            <person name="Kohler A."/>
            <person name="Nagy L.G."/>
            <person name="Floudas D."/>
            <person name="Copeland A."/>
            <person name="Barry K.W."/>
            <person name="Cichocki N."/>
            <person name="Veneault-Fourrey C."/>
            <person name="LaButti K."/>
            <person name="Lindquist E.A."/>
            <person name="Lipzen A."/>
            <person name="Lundell T."/>
            <person name="Morin E."/>
            <person name="Murat C."/>
            <person name="Sun H."/>
            <person name="Tunlid A."/>
            <person name="Henrissat B."/>
            <person name="Grigoriev I.V."/>
            <person name="Hibbett D.S."/>
            <person name="Martin F."/>
            <person name="Nordberg H.P."/>
            <person name="Cantor M.N."/>
            <person name="Hua S.X."/>
        </authorList>
    </citation>
    <scope>NUCLEOTIDE SEQUENCE [LARGE SCALE GENOMIC DNA]</scope>
    <source>
        <strain evidence="1 2">LaAM-08-1</strain>
    </source>
</reference>
<dbReference type="EMBL" id="KN838544">
    <property type="protein sequence ID" value="KIK08022.1"/>
    <property type="molecule type" value="Genomic_DNA"/>
</dbReference>
<dbReference type="Proteomes" id="UP000054477">
    <property type="component" value="Unassembled WGS sequence"/>
</dbReference>
<dbReference type="OrthoDB" id="3065631at2759"/>
<evidence type="ECO:0000313" key="1">
    <source>
        <dbReference type="EMBL" id="KIK08022.1"/>
    </source>
</evidence>
<dbReference type="HOGENOM" id="CLU_022091_0_0_1"/>
<reference evidence="2" key="2">
    <citation type="submission" date="2015-01" db="EMBL/GenBank/DDBJ databases">
        <title>Evolutionary Origins and Diversification of the Mycorrhizal Mutualists.</title>
        <authorList>
            <consortium name="DOE Joint Genome Institute"/>
            <consortium name="Mycorrhizal Genomics Consortium"/>
            <person name="Kohler A."/>
            <person name="Kuo A."/>
            <person name="Nagy L.G."/>
            <person name="Floudas D."/>
            <person name="Copeland A."/>
            <person name="Barry K.W."/>
            <person name="Cichocki N."/>
            <person name="Veneault-Fourrey C."/>
            <person name="LaButti K."/>
            <person name="Lindquist E.A."/>
            <person name="Lipzen A."/>
            <person name="Lundell T."/>
            <person name="Morin E."/>
            <person name="Murat C."/>
            <person name="Riley R."/>
            <person name="Ohm R."/>
            <person name="Sun H."/>
            <person name="Tunlid A."/>
            <person name="Henrissat B."/>
            <person name="Grigoriev I.V."/>
            <person name="Hibbett D.S."/>
            <person name="Martin F."/>
        </authorList>
    </citation>
    <scope>NUCLEOTIDE SEQUENCE [LARGE SCALE GENOMIC DNA]</scope>
    <source>
        <strain evidence="2">LaAM-08-1</strain>
    </source>
</reference>
<protein>
    <submittedName>
        <fullName evidence="1">Uncharacterized protein</fullName>
    </submittedName>
</protein>
<organism evidence="1 2">
    <name type="scientific">Laccaria amethystina LaAM-08-1</name>
    <dbReference type="NCBI Taxonomy" id="1095629"/>
    <lineage>
        <taxon>Eukaryota</taxon>
        <taxon>Fungi</taxon>
        <taxon>Dikarya</taxon>
        <taxon>Basidiomycota</taxon>
        <taxon>Agaricomycotina</taxon>
        <taxon>Agaricomycetes</taxon>
        <taxon>Agaricomycetidae</taxon>
        <taxon>Agaricales</taxon>
        <taxon>Agaricineae</taxon>
        <taxon>Hydnangiaceae</taxon>
        <taxon>Laccaria</taxon>
    </lineage>
</organism>
<name>A0A0C9YCI8_9AGAR</name>
<dbReference type="AlphaFoldDB" id="A0A0C9YCI8"/>
<sequence length="555" mass="63055">MQTSPNAAFDVVERRIQTLTSILQNMNRRHSPTSDRSQVPAFLRHLATLLTCARKDDAAVIAVTGGLTNEELRILVVTQNPFGSSNVSEFEVKEITKSSGTFEEVVNGDKNSKLSQHIADVWAAIESYDPHVEDQFHSFCLFIIAHCFRKLSKRVFQGMGCWDVSVSENIYEWTPLSQELDDVRWIERPEWALQALPPHGIDGMRERTIEMYGRLVTQWEFSTATLQSWAWLLATILKQLELAIGSTKTAREKTLIDEEIRGLNNIHSWCHRLYAYVHWKEDVVRTLLTKTSLAYAFNLSNMGDEFADMRKEPHESDGQQVLRHLRAIVAWHAAATSLLDKKYRRVAQTLRVGLVEVAPSQPDLMTNEEVIQEFFRRRPASSPEARISIENIIRESHTKKKFIGTTHAEATLMGLLTYFSPGSPSANHGDQIEDVSLRLLKEFIEPAIFEKAIAVNKKCCWCCDRLGRLLGDIKLPSSHGVLFSWTPPRVGVDVTVLQALENDLWGEMNAAVEDNISRVHSRQSSGSSTVFGENISFRGGDKATWEWPRERRRNP</sequence>
<accession>A0A0C9YCI8</accession>